<evidence type="ECO:0000259" key="2">
    <source>
        <dbReference type="PROSITE" id="PS51736"/>
    </source>
</evidence>
<dbReference type="PROSITE" id="PS51737">
    <property type="entry name" value="RECOMBINASE_DNA_BIND"/>
    <property type="match status" value="1"/>
</dbReference>
<dbReference type="GO" id="GO:0000150">
    <property type="term" value="F:DNA strand exchange activity"/>
    <property type="evidence" value="ECO:0007669"/>
    <property type="project" value="InterPro"/>
</dbReference>
<dbReference type="PROSITE" id="PS51736">
    <property type="entry name" value="RECOMBINASES_3"/>
    <property type="match status" value="1"/>
</dbReference>
<dbReference type="InterPro" id="IPR050639">
    <property type="entry name" value="SSR_resolvase"/>
</dbReference>
<name>L1QKY8_9CLOT</name>
<dbReference type="RefSeq" id="WP_005211049.1">
    <property type="nucleotide sequence ID" value="NZ_KB291615.1"/>
</dbReference>
<proteinExistence type="predicted"/>
<evidence type="ECO:0000259" key="3">
    <source>
        <dbReference type="PROSITE" id="PS51737"/>
    </source>
</evidence>
<protein>
    <submittedName>
        <fullName evidence="4">Resolvase protein</fullName>
    </submittedName>
</protein>
<dbReference type="EMBL" id="AMEZ01000022">
    <property type="protein sequence ID" value="EKY28643.1"/>
    <property type="molecule type" value="Genomic_DNA"/>
</dbReference>
<comment type="caution">
    <text evidence="4">The sequence shown here is derived from an EMBL/GenBank/DDBJ whole genome shotgun (WGS) entry which is preliminary data.</text>
</comment>
<dbReference type="PANTHER" id="PTHR30461">
    <property type="entry name" value="DNA-INVERTASE FROM LAMBDOID PROPHAGE"/>
    <property type="match status" value="1"/>
</dbReference>
<gene>
    <name evidence="4" type="ORF">HMPREF0216_00696</name>
</gene>
<dbReference type="Proteomes" id="UP000010420">
    <property type="component" value="Unassembled WGS sequence"/>
</dbReference>
<dbReference type="InterPro" id="IPR025827">
    <property type="entry name" value="Zn_ribbon_recom_dom"/>
</dbReference>
<feature type="domain" description="Recombinase" evidence="3">
    <location>
        <begin position="156"/>
        <end position="312"/>
    </location>
</feature>
<reference evidence="4 5" key="1">
    <citation type="submission" date="2012-05" db="EMBL/GenBank/DDBJ databases">
        <authorList>
            <person name="Weinstock G."/>
            <person name="Sodergren E."/>
            <person name="Lobos E.A."/>
            <person name="Fulton L."/>
            <person name="Fulton R."/>
            <person name="Courtney L."/>
            <person name="Fronick C."/>
            <person name="O'Laughlin M."/>
            <person name="Godfrey J."/>
            <person name="Wilson R.M."/>
            <person name="Miner T."/>
            <person name="Farmer C."/>
            <person name="Delehaunty K."/>
            <person name="Cordes M."/>
            <person name="Minx P."/>
            <person name="Tomlinson C."/>
            <person name="Chen J."/>
            <person name="Wollam A."/>
            <person name="Pepin K.H."/>
            <person name="Bhonagiri V."/>
            <person name="Zhang X."/>
            <person name="Suruliraj S."/>
            <person name="Warren W."/>
            <person name="Mitreva M."/>
            <person name="Mardis E.R."/>
            <person name="Wilson R.K."/>
        </authorList>
    </citation>
    <scope>NUCLEOTIDE SEQUENCE [LARGE SCALE GENOMIC DNA]</scope>
    <source>
        <strain evidence="4 5">DSM 1785</strain>
    </source>
</reference>
<organism evidence="4 5">
    <name type="scientific">Clostridium celatum DSM 1785</name>
    <dbReference type="NCBI Taxonomy" id="545697"/>
    <lineage>
        <taxon>Bacteria</taxon>
        <taxon>Bacillati</taxon>
        <taxon>Bacillota</taxon>
        <taxon>Clostridia</taxon>
        <taxon>Eubacteriales</taxon>
        <taxon>Clostridiaceae</taxon>
        <taxon>Clostridium</taxon>
    </lineage>
</organism>
<keyword evidence="5" id="KW-1185">Reference proteome</keyword>
<dbReference type="HOGENOM" id="CLU_010686_18_14_9"/>
<dbReference type="Pfam" id="PF13408">
    <property type="entry name" value="Zn_ribbon_recom"/>
    <property type="match status" value="1"/>
</dbReference>
<evidence type="ECO:0000256" key="1">
    <source>
        <dbReference type="SAM" id="Coils"/>
    </source>
</evidence>
<evidence type="ECO:0000313" key="5">
    <source>
        <dbReference type="Proteomes" id="UP000010420"/>
    </source>
</evidence>
<dbReference type="eggNOG" id="COG1961">
    <property type="taxonomic scope" value="Bacteria"/>
</dbReference>
<dbReference type="OrthoDB" id="9781670at2"/>
<dbReference type="PATRIC" id="fig|545697.3.peg.686"/>
<dbReference type="CDD" id="cd03768">
    <property type="entry name" value="SR_ResInv"/>
    <property type="match status" value="1"/>
</dbReference>
<dbReference type="GO" id="GO:0003677">
    <property type="term" value="F:DNA binding"/>
    <property type="evidence" value="ECO:0007669"/>
    <property type="project" value="InterPro"/>
</dbReference>
<dbReference type="InterPro" id="IPR011109">
    <property type="entry name" value="DNA_bind_recombinase_dom"/>
</dbReference>
<sequence>MSKAAIYARKSKATEKGASVENQINKCKSHLNNLDITDILIYKDDGFSGKDTDRPAFIQMMKDAKNKKFTTLICYKFDRVSRNVSDFSNLVDELTELGISFISLSEQFDTSTPIGKAMMNICSVFSQLERETTCLRVTDNMYALAESGYWLGGECPTGYKNKRVFYTDSSGKQKSYSVLEPIAEEVKLVKLIFEKYLFFGSLSKLEKYMLSNNIKTKRNKDFSKTSLSSILRNPAYVKADKNVFKYFKSLKINTFGTPDDLHGVLIYKKHKGKKGKTHDISEWIYSISSHEGIIAAEDWLNVQKMLDSNKSRAPALGCSNTALLSGLVTCAKCNKPMRVAYGTKIPNSNNKRFYYMCTLKHNSGKTRCDSRNVNGIDLDTIVINKIKELSTNKKILLNELLAHSKSIDSSFENSYYDSINKEIESNNVSINNLLSNIALTTDEDIVKIFLEKISALKEKNKELNAKLTELNGEIASHKKLLNNSTKLIERLKNISKYIDTATNEEKKKLISSIIERVYVNGDTGAVNIKFKQPDN</sequence>
<dbReference type="InterPro" id="IPR006119">
    <property type="entry name" value="Resolv_N"/>
</dbReference>
<keyword evidence="1" id="KW-0175">Coiled coil</keyword>
<dbReference type="InterPro" id="IPR036162">
    <property type="entry name" value="Resolvase-like_N_sf"/>
</dbReference>
<dbReference type="Pfam" id="PF07508">
    <property type="entry name" value="Recombinase"/>
    <property type="match status" value="1"/>
</dbReference>
<dbReference type="InterPro" id="IPR038109">
    <property type="entry name" value="DNA_bind_recomb_sf"/>
</dbReference>
<dbReference type="PANTHER" id="PTHR30461:SF23">
    <property type="entry name" value="DNA RECOMBINASE-RELATED"/>
    <property type="match status" value="1"/>
</dbReference>
<dbReference type="Gene3D" id="3.40.50.1390">
    <property type="entry name" value="Resolvase, N-terminal catalytic domain"/>
    <property type="match status" value="1"/>
</dbReference>
<accession>L1QKY8</accession>
<feature type="coiled-coil region" evidence="1">
    <location>
        <begin position="446"/>
        <end position="480"/>
    </location>
</feature>
<dbReference type="Pfam" id="PF00239">
    <property type="entry name" value="Resolvase"/>
    <property type="match status" value="1"/>
</dbReference>
<dbReference type="SMART" id="SM00857">
    <property type="entry name" value="Resolvase"/>
    <property type="match status" value="1"/>
</dbReference>
<feature type="domain" description="Resolvase/invertase-type recombinase catalytic" evidence="2">
    <location>
        <begin position="3"/>
        <end position="148"/>
    </location>
</feature>
<dbReference type="Gene3D" id="3.90.1750.20">
    <property type="entry name" value="Putative Large Serine Recombinase, Chain B, Domain 2"/>
    <property type="match status" value="1"/>
</dbReference>
<dbReference type="STRING" id="545697.HMPREF0216_00696"/>
<dbReference type="AlphaFoldDB" id="L1QKY8"/>
<evidence type="ECO:0000313" key="4">
    <source>
        <dbReference type="EMBL" id="EKY28643.1"/>
    </source>
</evidence>
<dbReference type="SUPFAM" id="SSF53041">
    <property type="entry name" value="Resolvase-like"/>
    <property type="match status" value="1"/>
</dbReference>